<feature type="region of interest" description="Disordered" evidence="6">
    <location>
        <begin position="124"/>
        <end position="159"/>
    </location>
</feature>
<proteinExistence type="inferred from homology"/>
<dbReference type="OrthoDB" id="9803201at2"/>
<comment type="function">
    <text evidence="5">Forms part of the polypeptide exit tunnel.</text>
</comment>
<sequence length="288" mass="30962">MAEQVKTKTATAKKAPVKTTKTEAAPKAKAPVKAAPVKKVAKPVAPKKEAKEVVTKAPVKKEVKAPVAPKKEAKPTVAKSQKVEVVKSVANKVTFESKLPAELFASEKIYEQAIFDTILSDRASRRQGTHQVKNRAQVSGTGKKPWRQKGTGRARTGSLRTPVFVGGGRAFGPQSERNYSLKVNKKVRFAAFVSALTLLANDKAVAIDDLKLSKISTKDLVAKLTKLKLNDVRHVLVVTEDELVFKSAANLANVVTVKPNSLSVELLVSADVMVISQAGLKVLEGKAK</sequence>
<evidence type="ECO:0000313" key="7">
    <source>
        <dbReference type="EMBL" id="EFF41577.1"/>
    </source>
</evidence>
<dbReference type="GO" id="GO:0005840">
    <property type="term" value="C:ribosome"/>
    <property type="evidence" value="ECO:0007669"/>
    <property type="project" value="UniProtKB-KW"/>
</dbReference>
<dbReference type="Pfam" id="PF00573">
    <property type="entry name" value="Ribosomal_L4"/>
    <property type="match status" value="1"/>
</dbReference>
<gene>
    <name evidence="5 7" type="primary">rplD</name>
    <name evidence="7" type="ORF">MALL_0585</name>
</gene>
<dbReference type="AlphaFoldDB" id="D4XVJ4"/>
<keyword evidence="8" id="KW-1185">Reference proteome</keyword>
<dbReference type="GO" id="GO:0019843">
    <property type="term" value="F:rRNA binding"/>
    <property type="evidence" value="ECO:0007669"/>
    <property type="project" value="UniProtKB-UniRule"/>
</dbReference>
<dbReference type="GO" id="GO:0003735">
    <property type="term" value="F:structural constituent of ribosome"/>
    <property type="evidence" value="ECO:0007669"/>
    <property type="project" value="InterPro"/>
</dbReference>
<feature type="compositionally biased region" description="Basic and acidic residues" evidence="6">
    <location>
        <begin position="46"/>
        <end position="56"/>
    </location>
</feature>
<evidence type="ECO:0000256" key="6">
    <source>
        <dbReference type="SAM" id="MobiDB-lite"/>
    </source>
</evidence>
<dbReference type="InterPro" id="IPR002136">
    <property type="entry name" value="Ribosomal_uL4"/>
</dbReference>
<feature type="region of interest" description="Disordered" evidence="6">
    <location>
        <begin position="1"/>
        <end position="56"/>
    </location>
</feature>
<accession>D4XVJ4</accession>
<dbReference type="PANTHER" id="PTHR10746:SF6">
    <property type="entry name" value="LARGE RIBOSOMAL SUBUNIT PROTEIN UL4M"/>
    <property type="match status" value="1"/>
</dbReference>
<protein>
    <recommendedName>
        <fullName evidence="4 5">Large ribosomal subunit protein uL4</fullName>
    </recommendedName>
</protein>
<dbReference type="GO" id="GO:1990904">
    <property type="term" value="C:ribonucleoprotein complex"/>
    <property type="evidence" value="ECO:0007669"/>
    <property type="project" value="UniProtKB-KW"/>
</dbReference>
<keyword evidence="2 5" id="KW-0689">Ribosomal protein</keyword>
<dbReference type="PANTHER" id="PTHR10746">
    <property type="entry name" value="50S RIBOSOMAL PROTEIN L4"/>
    <property type="match status" value="1"/>
</dbReference>
<comment type="subunit">
    <text evidence="5">Part of the 50S ribosomal subunit.</text>
</comment>
<evidence type="ECO:0000256" key="3">
    <source>
        <dbReference type="ARBA" id="ARBA00023274"/>
    </source>
</evidence>
<evidence type="ECO:0000256" key="5">
    <source>
        <dbReference type="HAMAP-Rule" id="MF_01328"/>
    </source>
</evidence>
<comment type="caution">
    <text evidence="7">The sequence shown here is derived from an EMBL/GenBank/DDBJ whole genome shotgun (WGS) entry which is preliminary data.</text>
</comment>
<dbReference type="GO" id="GO:0006412">
    <property type="term" value="P:translation"/>
    <property type="evidence" value="ECO:0007669"/>
    <property type="project" value="UniProtKB-UniRule"/>
</dbReference>
<reference evidence="7 8" key="1">
    <citation type="submission" date="2010-03" db="EMBL/GenBank/DDBJ databases">
        <authorList>
            <person name="Glass J.I."/>
            <person name="Benders G.A."/>
            <person name="Durkin A.S."/>
            <person name="Farmerie W.G."/>
            <person name="Hlavinka K."/>
            <person name="Hostetler J."/>
            <person name="Jackson J."/>
            <person name="May M.A."/>
            <person name="Miller R.H."/>
            <person name="Paralanov V."/>
            <person name="Radune D."/>
            <person name="Szczypinski B."/>
            <person name="Brown D.R."/>
        </authorList>
    </citation>
    <scope>NUCLEOTIDE SEQUENCE [LARGE SCALE GENOMIC DNA]</scope>
    <source>
        <strain evidence="7 8">A21JP2</strain>
    </source>
</reference>
<dbReference type="EMBL" id="ADNC01000007">
    <property type="protein sequence ID" value="EFF41577.1"/>
    <property type="molecule type" value="Genomic_DNA"/>
</dbReference>
<dbReference type="Gene3D" id="3.40.1370.10">
    <property type="match status" value="1"/>
</dbReference>
<keyword evidence="5" id="KW-0699">rRNA-binding</keyword>
<dbReference type="NCBIfam" id="TIGR03953">
    <property type="entry name" value="rplD_bact"/>
    <property type="match status" value="1"/>
</dbReference>
<dbReference type="Proteomes" id="UP000004757">
    <property type="component" value="Unassembled WGS sequence"/>
</dbReference>
<evidence type="ECO:0000256" key="2">
    <source>
        <dbReference type="ARBA" id="ARBA00022980"/>
    </source>
</evidence>
<dbReference type="STRING" id="747682.MALL_0585"/>
<dbReference type="RefSeq" id="WP_005683265.1">
    <property type="nucleotide sequence ID" value="NZ_ADNC01000007.1"/>
</dbReference>
<dbReference type="InterPro" id="IPR023574">
    <property type="entry name" value="Ribosomal_uL4_dom_sf"/>
</dbReference>
<name>D4XVJ4_9BACT</name>
<feature type="compositionally biased region" description="Low complexity" evidence="6">
    <location>
        <begin position="27"/>
        <end position="44"/>
    </location>
</feature>
<evidence type="ECO:0000256" key="4">
    <source>
        <dbReference type="ARBA" id="ARBA00035244"/>
    </source>
</evidence>
<comment type="similarity">
    <text evidence="1 5">Belongs to the universal ribosomal protein uL4 family.</text>
</comment>
<keyword evidence="3 5" id="KW-0687">Ribonucleoprotein</keyword>
<dbReference type="HAMAP" id="MF_01328_B">
    <property type="entry name" value="Ribosomal_uL4_B"/>
    <property type="match status" value="1"/>
</dbReference>
<evidence type="ECO:0000313" key="8">
    <source>
        <dbReference type="Proteomes" id="UP000004757"/>
    </source>
</evidence>
<comment type="function">
    <text evidence="5">One of the primary rRNA binding proteins, this protein initially binds near the 5'-end of the 23S rRNA. It is important during the early stages of 50S assembly. It makes multiple contacts with different domains of the 23S rRNA in the assembled 50S subunit and ribosome.</text>
</comment>
<evidence type="ECO:0000256" key="1">
    <source>
        <dbReference type="ARBA" id="ARBA00010528"/>
    </source>
</evidence>
<dbReference type="eggNOG" id="COG0088">
    <property type="taxonomic scope" value="Bacteria"/>
</dbReference>
<dbReference type="InterPro" id="IPR013005">
    <property type="entry name" value="Ribosomal_uL4-like"/>
</dbReference>
<feature type="compositionally biased region" description="Polar residues" evidence="6">
    <location>
        <begin position="129"/>
        <end position="140"/>
    </location>
</feature>
<keyword evidence="5" id="KW-0694">RNA-binding</keyword>
<organism evidence="7 8">
    <name type="scientific">Mycoplasmopsis alligatoris A21JP2</name>
    <dbReference type="NCBI Taxonomy" id="747682"/>
    <lineage>
        <taxon>Bacteria</taxon>
        <taxon>Bacillati</taxon>
        <taxon>Mycoplasmatota</taxon>
        <taxon>Mycoplasmoidales</taxon>
        <taxon>Metamycoplasmataceae</taxon>
        <taxon>Mycoplasmopsis</taxon>
    </lineage>
</organism>
<dbReference type="SUPFAM" id="SSF52166">
    <property type="entry name" value="Ribosomal protein L4"/>
    <property type="match status" value="1"/>
</dbReference>
<feature type="compositionally biased region" description="Low complexity" evidence="6">
    <location>
        <begin position="7"/>
        <end position="19"/>
    </location>
</feature>